<gene>
    <name evidence="7" type="ORF">KDB89_03080</name>
</gene>
<keyword evidence="4" id="KW-0460">Magnesium</keyword>
<dbReference type="Pfam" id="PF13470">
    <property type="entry name" value="PIN_3"/>
    <property type="match status" value="1"/>
</dbReference>
<evidence type="ECO:0000256" key="2">
    <source>
        <dbReference type="ARBA" id="ARBA00022723"/>
    </source>
</evidence>
<evidence type="ECO:0000313" key="7">
    <source>
        <dbReference type="EMBL" id="QXT63478.1"/>
    </source>
</evidence>
<evidence type="ECO:0000256" key="4">
    <source>
        <dbReference type="ARBA" id="ARBA00022842"/>
    </source>
</evidence>
<dbReference type="InterPro" id="IPR058652">
    <property type="entry name" value="VapC50_C"/>
</dbReference>
<proteinExistence type="predicted"/>
<evidence type="ECO:0000313" key="8">
    <source>
        <dbReference type="Proteomes" id="UP000824504"/>
    </source>
</evidence>
<evidence type="ECO:0000256" key="1">
    <source>
        <dbReference type="ARBA" id="ARBA00022722"/>
    </source>
</evidence>
<keyword evidence="1" id="KW-0540">Nuclease</keyword>
<reference evidence="7 8" key="1">
    <citation type="submission" date="2021-07" db="EMBL/GenBank/DDBJ databases">
        <title>complete genome sequencing of Tessaracoccus sp.J1M15.</title>
        <authorList>
            <person name="Bae J.-W."/>
            <person name="Kim D.-y."/>
        </authorList>
    </citation>
    <scope>NUCLEOTIDE SEQUENCE [LARGE SCALE GENOMIC DNA]</scope>
    <source>
        <strain evidence="7 8">J1M15</strain>
    </source>
</reference>
<organism evidence="7 8">
    <name type="scientific">Tessaracoccus palaemonis</name>
    <dbReference type="NCBI Taxonomy" id="2829499"/>
    <lineage>
        <taxon>Bacteria</taxon>
        <taxon>Bacillati</taxon>
        <taxon>Actinomycetota</taxon>
        <taxon>Actinomycetes</taxon>
        <taxon>Propionibacteriales</taxon>
        <taxon>Propionibacteriaceae</taxon>
        <taxon>Tessaracoccus</taxon>
    </lineage>
</organism>
<dbReference type="Pfam" id="PF26343">
    <property type="entry name" value="VapC50_C"/>
    <property type="match status" value="1"/>
</dbReference>
<keyword evidence="8" id="KW-1185">Reference proteome</keyword>
<keyword evidence="3" id="KW-0378">Hydrolase</keyword>
<evidence type="ECO:0000256" key="3">
    <source>
        <dbReference type="ARBA" id="ARBA00022801"/>
    </source>
</evidence>
<evidence type="ECO:0000259" key="5">
    <source>
        <dbReference type="Pfam" id="PF13470"/>
    </source>
</evidence>
<dbReference type="RefSeq" id="WP_219083406.1">
    <property type="nucleotide sequence ID" value="NZ_CP079216.1"/>
</dbReference>
<protein>
    <submittedName>
        <fullName evidence="7">PIN domain-containing protein</fullName>
    </submittedName>
</protein>
<sequence>MARYSAVLDSCVMVPVALCDIHLRLAERLVFRPVWSERIISDARKAVLRIHPEIDPGRIGRRFQQMNEAFPDAEVHGHETLIDGLELPDPDDRHVLAAAIVSGADAIVTANLRDFPGGLWERFGVEIISPDDFLLNQLDMANRVVIAAIEEQAAATTHPSLTLDDLLGVLTRAGAPRFADEVSLRLR</sequence>
<dbReference type="Proteomes" id="UP000824504">
    <property type="component" value="Chromosome"/>
</dbReference>
<feature type="domain" description="VapC50 C-terminal" evidence="6">
    <location>
        <begin position="130"/>
        <end position="182"/>
    </location>
</feature>
<feature type="domain" description="PIN" evidence="5">
    <location>
        <begin position="6"/>
        <end position="112"/>
    </location>
</feature>
<evidence type="ECO:0000259" key="6">
    <source>
        <dbReference type="Pfam" id="PF26343"/>
    </source>
</evidence>
<dbReference type="InterPro" id="IPR002716">
    <property type="entry name" value="PIN_dom"/>
</dbReference>
<accession>A0ABX8SN40</accession>
<keyword evidence="2" id="KW-0479">Metal-binding</keyword>
<dbReference type="EMBL" id="CP079216">
    <property type="protein sequence ID" value="QXT63478.1"/>
    <property type="molecule type" value="Genomic_DNA"/>
</dbReference>
<name>A0ABX8SN40_9ACTN</name>